<keyword evidence="1" id="KW-0472">Membrane</keyword>
<keyword evidence="1" id="KW-1133">Transmembrane helix</keyword>
<sequence length="60" mass="7004">MNSKKFLNEWFPAESRMGFIKGNNYIVLELIGGILWAIFISISFVLKRIIPSFIQKLKNE</sequence>
<feature type="transmembrane region" description="Helical" evidence="1">
    <location>
        <begin position="25"/>
        <end position="46"/>
    </location>
</feature>
<keyword evidence="1" id="KW-0812">Transmembrane</keyword>
<dbReference type="EMBL" id="KI285225">
    <property type="protein sequence ID" value="ESA12153.1"/>
    <property type="molecule type" value="Genomic_DNA"/>
</dbReference>
<dbReference type="HOGENOM" id="CLU_2942928_0_0_1"/>
<gene>
    <name evidence="2" type="ORF">GLOINDRAFT_27465</name>
</gene>
<protein>
    <submittedName>
        <fullName evidence="2">Uncharacterized protein</fullName>
    </submittedName>
</protein>
<proteinExistence type="predicted"/>
<accession>U9U0P0</accession>
<name>U9U0P0_RHIID</name>
<reference evidence="2" key="1">
    <citation type="submission" date="2013-07" db="EMBL/GenBank/DDBJ databases">
        <title>The genome of an arbuscular mycorrhizal fungus provides insights into the evolution of the oldest plant symbiosis.</title>
        <authorList>
            <consortium name="DOE Joint Genome Institute"/>
            <person name="Tisserant E."/>
            <person name="Malbreil M."/>
            <person name="Kuo A."/>
            <person name="Kohler A."/>
            <person name="Symeonidi A."/>
            <person name="Balestrini R."/>
            <person name="Charron P."/>
            <person name="Duensing N."/>
            <person name="Frei-dit-Frey N."/>
            <person name="Gianinazzi-Pearson V."/>
            <person name="Gilbert B."/>
            <person name="Handa Y."/>
            <person name="Hijri M."/>
            <person name="Kaul R."/>
            <person name="Kawaguchi M."/>
            <person name="Krajinski F."/>
            <person name="Lammers P."/>
            <person name="Lapierre D."/>
            <person name="Masclaux F.G."/>
            <person name="Murat C."/>
            <person name="Morin E."/>
            <person name="Ndikumana S."/>
            <person name="Pagni M."/>
            <person name="Petitpierre D."/>
            <person name="Requena N."/>
            <person name="Rosikiewicz P."/>
            <person name="Riley R."/>
            <person name="Saito K."/>
            <person name="San Clemente H."/>
            <person name="Shapiro H."/>
            <person name="van Tuinen D."/>
            <person name="Becard G."/>
            <person name="Bonfante P."/>
            <person name="Paszkowski U."/>
            <person name="Shachar-Hill Y."/>
            <person name="Young J.P."/>
            <person name="Sanders I.R."/>
            <person name="Henrissat B."/>
            <person name="Rensing S.A."/>
            <person name="Grigoriev I.V."/>
            <person name="Corradi N."/>
            <person name="Roux C."/>
            <person name="Martin F."/>
        </authorList>
    </citation>
    <scope>NUCLEOTIDE SEQUENCE</scope>
    <source>
        <strain evidence="2">DAOM 197198</strain>
    </source>
</reference>
<dbReference type="AlphaFoldDB" id="U9U0P0"/>
<evidence type="ECO:0000313" key="2">
    <source>
        <dbReference type="EMBL" id="ESA12153.1"/>
    </source>
</evidence>
<evidence type="ECO:0000256" key="1">
    <source>
        <dbReference type="SAM" id="Phobius"/>
    </source>
</evidence>
<organism evidence="2">
    <name type="scientific">Rhizophagus irregularis (strain DAOM 181602 / DAOM 197198 / MUCL 43194)</name>
    <name type="common">Arbuscular mycorrhizal fungus</name>
    <name type="synonym">Glomus intraradices</name>
    <dbReference type="NCBI Taxonomy" id="747089"/>
    <lineage>
        <taxon>Eukaryota</taxon>
        <taxon>Fungi</taxon>
        <taxon>Fungi incertae sedis</taxon>
        <taxon>Mucoromycota</taxon>
        <taxon>Glomeromycotina</taxon>
        <taxon>Glomeromycetes</taxon>
        <taxon>Glomerales</taxon>
        <taxon>Glomeraceae</taxon>
        <taxon>Rhizophagus</taxon>
    </lineage>
</organism>